<protein>
    <recommendedName>
        <fullName evidence="4">Resolvase/invertase-type recombinase catalytic domain-containing protein</fullName>
    </recommendedName>
</protein>
<name>D1CTR0_SINTE</name>
<dbReference type="GO" id="GO:0015074">
    <property type="term" value="P:DNA integration"/>
    <property type="evidence" value="ECO:0007669"/>
    <property type="project" value="UniProtKB-KW"/>
</dbReference>
<evidence type="ECO:0000256" key="1">
    <source>
        <dbReference type="ARBA" id="ARBA00022908"/>
    </source>
</evidence>
<dbReference type="InterPro" id="IPR006119">
    <property type="entry name" value="Resolv_N"/>
</dbReference>
<organism evidence="5">
    <name type="scientific">Sinorhizobium terangae</name>
    <dbReference type="NCBI Taxonomy" id="110322"/>
    <lineage>
        <taxon>Bacteria</taxon>
        <taxon>Pseudomonadati</taxon>
        <taxon>Pseudomonadota</taxon>
        <taxon>Alphaproteobacteria</taxon>
        <taxon>Hyphomicrobiales</taxon>
        <taxon>Rhizobiaceae</taxon>
        <taxon>Sinorhizobium/Ensifer group</taxon>
        <taxon>Sinorhizobium</taxon>
    </lineage>
</organism>
<dbReference type="GO" id="GO:0003677">
    <property type="term" value="F:DNA binding"/>
    <property type="evidence" value="ECO:0007669"/>
    <property type="project" value="UniProtKB-KW"/>
</dbReference>
<dbReference type="PROSITE" id="PS00398">
    <property type="entry name" value="RECOMBINASES_2"/>
    <property type="match status" value="1"/>
</dbReference>
<evidence type="ECO:0000313" key="5">
    <source>
        <dbReference type="EMBL" id="ABD75214.1"/>
    </source>
</evidence>
<accession>D1CTR0</accession>
<feature type="non-terminal residue" evidence="5">
    <location>
        <position position="1"/>
    </location>
</feature>
<dbReference type="EMBL" id="DQ403657">
    <property type="protein sequence ID" value="ABD75214.1"/>
    <property type="molecule type" value="Genomic_DNA"/>
</dbReference>
<dbReference type="Pfam" id="PF00239">
    <property type="entry name" value="Resolvase"/>
    <property type="match status" value="1"/>
</dbReference>
<keyword evidence="2" id="KW-0238">DNA-binding</keyword>
<evidence type="ECO:0000256" key="2">
    <source>
        <dbReference type="ARBA" id="ARBA00023125"/>
    </source>
</evidence>
<dbReference type="GO" id="GO:0000150">
    <property type="term" value="F:DNA strand exchange activity"/>
    <property type="evidence" value="ECO:0007669"/>
    <property type="project" value="InterPro"/>
</dbReference>
<proteinExistence type="predicted"/>
<dbReference type="InterPro" id="IPR036162">
    <property type="entry name" value="Resolvase-like_N_sf"/>
</dbReference>
<keyword evidence="3" id="KW-0233">DNA recombination</keyword>
<dbReference type="AlphaFoldDB" id="D1CTR0"/>
<feature type="domain" description="Resolvase/invertase-type recombinase catalytic" evidence="4">
    <location>
        <begin position="45"/>
        <end position="74"/>
    </location>
</feature>
<dbReference type="SUPFAM" id="SSF53041">
    <property type="entry name" value="Resolvase-like"/>
    <property type="match status" value="1"/>
</dbReference>
<dbReference type="InterPro" id="IPR006118">
    <property type="entry name" value="Recombinase_CS"/>
</dbReference>
<evidence type="ECO:0000259" key="4">
    <source>
        <dbReference type="Pfam" id="PF00239"/>
    </source>
</evidence>
<evidence type="ECO:0000256" key="3">
    <source>
        <dbReference type="ARBA" id="ARBA00023172"/>
    </source>
</evidence>
<sequence length="80" mass="8692">TTDVYYRQQPNPSKPLKLLDIEAMAGAPGAPLVYEQQSGRTITIGDALVVTKLDRLARSMATLWEITDKARGVGLCGRGF</sequence>
<reference evidence="5" key="1">
    <citation type="submission" date="2006-02" db="EMBL/GenBank/DDBJ databases">
        <title>Sampling the accessory genome of the Sinorhizobium genus by suppressive subtractive hybridization.</title>
        <authorList>
            <person name="Moulin L."/>
            <person name="Ghazoui Z."/>
            <person name="Young P."/>
        </authorList>
    </citation>
    <scope>NUCLEOTIDE SEQUENCE</scope>
    <source>
        <strain evidence="5">LMG7834</strain>
    </source>
</reference>
<keyword evidence="1" id="KW-0229">DNA integration</keyword>